<keyword evidence="2" id="KW-1185">Reference proteome</keyword>
<accession>A0ABV3ZEN0</accession>
<proteinExistence type="predicted"/>
<sequence>MATKPAKLARLTLDGKEYNVFSASFESTKPVDQWNRATAYATKADAKFTLEGKDDTTAIFEKYANSRKRFDAKLTLFNTHEEGKLVETEYKECTITYYHSSYNSSNEFPYQISIVLSPKTTVEGNAELTFDQNS</sequence>
<evidence type="ECO:0000313" key="2">
    <source>
        <dbReference type="Proteomes" id="UP001560573"/>
    </source>
</evidence>
<dbReference type="Pfam" id="PF17642">
    <property type="entry name" value="TssD"/>
    <property type="match status" value="1"/>
</dbReference>
<organism evidence="1 2">
    <name type="scientific">Danxiaibacter flavus</name>
    <dbReference type="NCBI Taxonomy" id="3049108"/>
    <lineage>
        <taxon>Bacteria</taxon>
        <taxon>Pseudomonadati</taxon>
        <taxon>Bacteroidota</taxon>
        <taxon>Chitinophagia</taxon>
        <taxon>Chitinophagales</taxon>
        <taxon>Chitinophagaceae</taxon>
        <taxon>Danxiaibacter</taxon>
    </lineage>
</organism>
<protein>
    <submittedName>
        <fullName evidence="1">Type VI secretion system tube protein TssD</fullName>
    </submittedName>
</protein>
<dbReference type="EMBL" id="JAULBC010000002">
    <property type="protein sequence ID" value="MEX6687659.1"/>
    <property type="molecule type" value="Genomic_DNA"/>
</dbReference>
<dbReference type="Proteomes" id="UP001560573">
    <property type="component" value="Unassembled WGS sequence"/>
</dbReference>
<comment type="caution">
    <text evidence="1">The sequence shown here is derived from an EMBL/GenBank/DDBJ whole genome shotgun (WGS) entry which is preliminary data.</text>
</comment>
<reference evidence="1 2" key="1">
    <citation type="submission" date="2023-07" db="EMBL/GenBank/DDBJ databases">
        <authorList>
            <person name="Lian W.-H."/>
        </authorList>
    </citation>
    <scope>NUCLEOTIDE SEQUENCE [LARGE SCALE GENOMIC DNA]</scope>
    <source>
        <strain evidence="1 2">SYSU DXS3180</strain>
    </source>
</reference>
<dbReference type="RefSeq" id="WP_369329064.1">
    <property type="nucleotide sequence ID" value="NZ_JAULBC010000002.1"/>
</dbReference>
<name>A0ABV3ZEN0_9BACT</name>
<gene>
    <name evidence="1" type="primary">tssD</name>
    <name evidence="1" type="ORF">QTN47_09160</name>
</gene>
<dbReference type="InterPro" id="IPR041408">
    <property type="entry name" value="Hcp_Tssd"/>
</dbReference>
<evidence type="ECO:0000313" key="1">
    <source>
        <dbReference type="EMBL" id="MEX6687659.1"/>
    </source>
</evidence>